<organism evidence="1 2">
    <name type="scientific">Ceratopteris richardii</name>
    <name type="common">Triangle waterfern</name>
    <dbReference type="NCBI Taxonomy" id="49495"/>
    <lineage>
        <taxon>Eukaryota</taxon>
        <taxon>Viridiplantae</taxon>
        <taxon>Streptophyta</taxon>
        <taxon>Embryophyta</taxon>
        <taxon>Tracheophyta</taxon>
        <taxon>Polypodiopsida</taxon>
        <taxon>Polypodiidae</taxon>
        <taxon>Polypodiales</taxon>
        <taxon>Pteridineae</taxon>
        <taxon>Pteridaceae</taxon>
        <taxon>Parkerioideae</taxon>
        <taxon>Ceratopteris</taxon>
    </lineage>
</organism>
<dbReference type="Proteomes" id="UP000825935">
    <property type="component" value="Chromosome 19"/>
</dbReference>
<keyword evidence="2" id="KW-1185">Reference proteome</keyword>
<gene>
    <name evidence="1" type="ORF">KP509_19G000600</name>
</gene>
<proteinExistence type="predicted"/>
<reference evidence="1" key="1">
    <citation type="submission" date="2021-08" db="EMBL/GenBank/DDBJ databases">
        <title>WGS assembly of Ceratopteris richardii.</title>
        <authorList>
            <person name="Marchant D.B."/>
            <person name="Chen G."/>
            <person name="Jenkins J."/>
            <person name="Shu S."/>
            <person name="Leebens-Mack J."/>
            <person name="Grimwood J."/>
            <person name="Schmutz J."/>
            <person name="Soltis P."/>
            <person name="Soltis D."/>
            <person name="Chen Z.-H."/>
        </authorList>
    </citation>
    <scope>NUCLEOTIDE SEQUENCE</scope>
    <source>
        <strain evidence="1">Whitten #5841</strain>
        <tissue evidence="1">Leaf</tissue>
    </source>
</reference>
<protein>
    <submittedName>
        <fullName evidence="1">Uncharacterized protein</fullName>
    </submittedName>
</protein>
<evidence type="ECO:0000313" key="2">
    <source>
        <dbReference type="Proteomes" id="UP000825935"/>
    </source>
</evidence>
<accession>A0A8T2SKU9</accession>
<comment type="caution">
    <text evidence="1">The sequence shown here is derived from an EMBL/GenBank/DDBJ whole genome shotgun (WGS) entry which is preliminary data.</text>
</comment>
<dbReference type="AlphaFoldDB" id="A0A8T2SKU9"/>
<dbReference type="EMBL" id="CM035424">
    <property type="protein sequence ID" value="KAH7351504.1"/>
    <property type="molecule type" value="Genomic_DNA"/>
</dbReference>
<sequence length="107" mass="12508">MEDLDLVGLSMQSMESQGVKTMIRGKSSNEGDFRKSLKYEFTNRYGVQIFDDEHITSNVNNENPRRVMQEQVDRHNTQALKSQRVDNIRNDFVHPNVSPIRVKRNQI</sequence>
<evidence type="ECO:0000313" key="1">
    <source>
        <dbReference type="EMBL" id="KAH7351504.1"/>
    </source>
</evidence>
<name>A0A8T2SKU9_CERRI</name>